<keyword evidence="3" id="KW-0804">Transcription</keyword>
<dbReference type="PANTHER" id="PTHR30055:SF234">
    <property type="entry name" value="HTH-TYPE TRANSCRIPTIONAL REGULATOR BETI"/>
    <property type="match status" value="1"/>
</dbReference>
<accession>D7B495</accession>
<dbReference type="OrthoDB" id="2356263at2"/>
<gene>
    <name evidence="6" type="ordered locus">Ndas_3489</name>
</gene>
<dbReference type="AlphaFoldDB" id="D7B495"/>
<dbReference type="KEGG" id="nda:Ndas_3489"/>
<organism evidence="6 7">
    <name type="scientific">Nocardiopsis dassonvillei (strain ATCC 23218 / DSM 43111 / CIP 107115 / JCM 7437 / KCTC 9190 / NBRC 14626 / NCTC 10488 / NRRL B-5397 / IMRU 509)</name>
    <name type="common">Actinomadura dassonvillei</name>
    <dbReference type="NCBI Taxonomy" id="446468"/>
    <lineage>
        <taxon>Bacteria</taxon>
        <taxon>Bacillati</taxon>
        <taxon>Actinomycetota</taxon>
        <taxon>Actinomycetes</taxon>
        <taxon>Streptosporangiales</taxon>
        <taxon>Nocardiopsidaceae</taxon>
        <taxon>Nocardiopsis</taxon>
    </lineage>
</organism>
<dbReference type="GeneID" id="91486045"/>
<dbReference type="eggNOG" id="COG1309">
    <property type="taxonomic scope" value="Bacteria"/>
</dbReference>
<feature type="domain" description="PsrA tetracyclin repressor-like C-terminal" evidence="5">
    <location>
        <begin position="97"/>
        <end position="207"/>
    </location>
</feature>
<dbReference type="Gene3D" id="1.10.357.10">
    <property type="entry name" value="Tetracycline Repressor, domain 2"/>
    <property type="match status" value="1"/>
</dbReference>
<dbReference type="Pfam" id="PF17939">
    <property type="entry name" value="TetR_C_30"/>
    <property type="match status" value="1"/>
</dbReference>
<name>D7B495_NOCDD</name>
<dbReference type="RefSeq" id="WP_013154497.1">
    <property type="nucleotide sequence ID" value="NC_014210.1"/>
</dbReference>
<sequence>MVTVPRTRTERAGATRELILSTAERLFAEHGLFAVSNRGIGAAAGQGNNTAVGYHFGTRTDLVRAIVRTHTDRLGPLWARAVEEAGDPAGAGDWIACLVRPVTRHLADLGVPSWFARFSAQVMTDPGLRVIMTEETLTSPPLGRVLLGLRASLPDLPPRVRAEREDMTRHLIVHTCAERERALAEETATPRCSWEDTATGLVDALTGVWLAPATPAEEHDHAATTKEERP</sequence>
<keyword evidence="7" id="KW-1185">Reference proteome</keyword>
<dbReference type="PANTHER" id="PTHR30055">
    <property type="entry name" value="HTH-TYPE TRANSCRIPTIONAL REGULATOR RUTR"/>
    <property type="match status" value="1"/>
</dbReference>
<dbReference type="InterPro" id="IPR050109">
    <property type="entry name" value="HTH-type_TetR-like_transc_reg"/>
</dbReference>
<dbReference type="Proteomes" id="UP000002219">
    <property type="component" value="Chromosome 1"/>
</dbReference>
<dbReference type="HOGENOM" id="CLU_069356_19_2_11"/>
<proteinExistence type="predicted"/>
<evidence type="ECO:0000259" key="5">
    <source>
        <dbReference type="Pfam" id="PF17939"/>
    </source>
</evidence>
<dbReference type="SUPFAM" id="SSF46689">
    <property type="entry name" value="Homeodomain-like"/>
    <property type="match status" value="1"/>
</dbReference>
<dbReference type="InterPro" id="IPR001647">
    <property type="entry name" value="HTH_TetR"/>
</dbReference>
<evidence type="ECO:0000313" key="6">
    <source>
        <dbReference type="EMBL" id="ADH68890.1"/>
    </source>
</evidence>
<protein>
    <submittedName>
        <fullName evidence="6">Transcriptional regulator, TetR family</fullName>
    </submittedName>
</protein>
<reference evidence="6 7" key="1">
    <citation type="journal article" date="2010" name="Stand. Genomic Sci.">
        <title>Complete genome sequence of Nocardiopsis dassonvillei type strain (IMRU 509).</title>
        <authorList>
            <person name="Sun H."/>
            <person name="Lapidus A."/>
            <person name="Nolan M."/>
            <person name="Lucas S."/>
            <person name="Del Rio T.G."/>
            <person name="Tice H."/>
            <person name="Cheng J.F."/>
            <person name="Tapia R."/>
            <person name="Han C."/>
            <person name="Goodwin L."/>
            <person name="Pitluck S."/>
            <person name="Pagani I."/>
            <person name="Ivanova N."/>
            <person name="Mavromatis K."/>
            <person name="Mikhailova N."/>
            <person name="Pati A."/>
            <person name="Chen A."/>
            <person name="Palaniappan K."/>
            <person name="Land M."/>
            <person name="Hauser L."/>
            <person name="Chang Y.J."/>
            <person name="Jeffries C.D."/>
            <person name="Djao O.D."/>
            <person name="Rohde M."/>
            <person name="Sikorski J."/>
            <person name="Goker M."/>
            <person name="Woyke T."/>
            <person name="Bristow J."/>
            <person name="Eisen J.A."/>
            <person name="Markowitz V."/>
            <person name="Hugenholtz P."/>
            <person name="Kyrpides N.C."/>
            <person name="Klenk H.P."/>
        </authorList>
    </citation>
    <scope>NUCLEOTIDE SEQUENCE [LARGE SCALE GENOMIC DNA]</scope>
    <source>
        <strain evidence="7">ATCC 23218 / DSM 43111 / CIP 107115 / JCM 7437 / KCTC 9190 / NBRC 14626 / NCTC 10488 / NRRL B-5397 / IMRU 509</strain>
    </source>
</reference>
<evidence type="ECO:0000313" key="7">
    <source>
        <dbReference type="Proteomes" id="UP000002219"/>
    </source>
</evidence>
<evidence type="ECO:0000259" key="4">
    <source>
        <dbReference type="Pfam" id="PF00440"/>
    </source>
</evidence>
<evidence type="ECO:0000256" key="1">
    <source>
        <dbReference type="ARBA" id="ARBA00023015"/>
    </source>
</evidence>
<dbReference type="EMBL" id="CP002040">
    <property type="protein sequence ID" value="ADH68890.1"/>
    <property type="molecule type" value="Genomic_DNA"/>
</dbReference>
<keyword evidence="1" id="KW-0805">Transcription regulation</keyword>
<dbReference type="STRING" id="446468.Ndas_3489"/>
<keyword evidence="2" id="KW-0238">DNA-binding</keyword>
<feature type="domain" description="HTH tetR-type" evidence="4">
    <location>
        <begin position="19"/>
        <end position="66"/>
    </location>
</feature>
<dbReference type="InterPro" id="IPR041586">
    <property type="entry name" value="PsrA_TetR_C"/>
</dbReference>
<dbReference type="InterPro" id="IPR009057">
    <property type="entry name" value="Homeodomain-like_sf"/>
</dbReference>
<evidence type="ECO:0000256" key="2">
    <source>
        <dbReference type="ARBA" id="ARBA00023125"/>
    </source>
</evidence>
<evidence type="ECO:0000256" key="3">
    <source>
        <dbReference type="ARBA" id="ARBA00023163"/>
    </source>
</evidence>
<dbReference type="GO" id="GO:0003700">
    <property type="term" value="F:DNA-binding transcription factor activity"/>
    <property type="evidence" value="ECO:0007669"/>
    <property type="project" value="TreeGrafter"/>
</dbReference>
<dbReference type="GO" id="GO:0000976">
    <property type="term" value="F:transcription cis-regulatory region binding"/>
    <property type="evidence" value="ECO:0007669"/>
    <property type="project" value="TreeGrafter"/>
</dbReference>
<dbReference type="Pfam" id="PF00440">
    <property type="entry name" value="TetR_N"/>
    <property type="match status" value="1"/>
</dbReference>